<dbReference type="SUPFAM" id="SSF52058">
    <property type="entry name" value="L domain-like"/>
    <property type="match status" value="1"/>
</dbReference>
<evidence type="ECO:0000259" key="6">
    <source>
        <dbReference type="SMART" id="SM00013"/>
    </source>
</evidence>
<organism evidence="7 8">
    <name type="scientific">Parambassis ranga</name>
    <name type="common">Indian glassy fish</name>
    <dbReference type="NCBI Taxonomy" id="210632"/>
    <lineage>
        <taxon>Eukaryota</taxon>
        <taxon>Metazoa</taxon>
        <taxon>Chordata</taxon>
        <taxon>Craniata</taxon>
        <taxon>Vertebrata</taxon>
        <taxon>Euteleostomi</taxon>
        <taxon>Actinopterygii</taxon>
        <taxon>Neopterygii</taxon>
        <taxon>Teleostei</taxon>
        <taxon>Neoteleostei</taxon>
        <taxon>Acanthomorphata</taxon>
        <taxon>Ovalentaria</taxon>
        <taxon>Ambassidae</taxon>
        <taxon>Parambassis</taxon>
    </lineage>
</organism>
<sequence>MALLCCGVLILLGGVAFSSATVEDGFDYGGVPLWINRLLGEPSVISLQGRMDPAWFRANNPQICPEQCDCPIQWPTALYCERRGLAHVPDHLPHRTQYLFLQGNNITSLSSSVLGNITGLRWLILDNNQLNSDQLEQAALQNQTQLCYFFANRNHLSSVPSALPTGLRQLRLAHNQISSINPGAFQHLQNLTLLLLQGNRLQTITEGDLKGLISLNLLDLSGNQFQAVPKHLPASVQQLYLSNNSLSGLGENSFVGFHNLKYLRLSGCGLQNSGIHPSVFNSSILVELDLSYNNLTTIPMVPSTLQYLYLEANEIQEFNVTSFCREVGPLSYSRMKVLRLDGNKMSYHQLPPDWIFCLRVLQNIYI</sequence>
<dbReference type="Pfam" id="PF00560">
    <property type="entry name" value="LRR_1"/>
    <property type="match status" value="1"/>
</dbReference>
<reference evidence="8" key="1">
    <citation type="submission" date="2025-08" db="UniProtKB">
        <authorList>
            <consortium name="RefSeq"/>
        </authorList>
    </citation>
    <scope>IDENTIFICATION</scope>
</reference>
<dbReference type="InterPro" id="IPR003591">
    <property type="entry name" value="Leu-rich_rpt_typical-subtyp"/>
</dbReference>
<feature type="domain" description="LRRNT" evidence="6">
    <location>
        <begin position="63"/>
        <end position="98"/>
    </location>
</feature>
<dbReference type="InterPro" id="IPR000372">
    <property type="entry name" value="LRRNT"/>
</dbReference>
<name>A0A6P7IKF5_9TELE</name>
<dbReference type="Proteomes" id="UP000515145">
    <property type="component" value="Chromosome 5"/>
</dbReference>
<dbReference type="RefSeq" id="XP_028260749.1">
    <property type="nucleotide sequence ID" value="XM_028404948.1"/>
</dbReference>
<dbReference type="Pfam" id="PF13855">
    <property type="entry name" value="LRR_8"/>
    <property type="match status" value="2"/>
</dbReference>
<gene>
    <name evidence="8" type="primary">LOC114435320</name>
</gene>
<keyword evidence="4" id="KW-0325">Glycoprotein</keyword>
<evidence type="ECO:0000256" key="2">
    <source>
        <dbReference type="ARBA" id="ARBA00022729"/>
    </source>
</evidence>
<dbReference type="InterPro" id="IPR032675">
    <property type="entry name" value="LRR_dom_sf"/>
</dbReference>
<dbReference type="InParanoid" id="A0A6P7IKF5"/>
<dbReference type="PANTHER" id="PTHR45712:SF17">
    <property type="entry name" value="LUMICAN-LIKE"/>
    <property type="match status" value="1"/>
</dbReference>
<evidence type="ECO:0000313" key="7">
    <source>
        <dbReference type="Proteomes" id="UP000515145"/>
    </source>
</evidence>
<evidence type="ECO:0000313" key="8">
    <source>
        <dbReference type="RefSeq" id="XP_028260749.1"/>
    </source>
</evidence>
<dbReference type="GO" id="GO:0005615">
    <property type="term" value="C:extracellular space"/>
    <property type="evidence" value="ECO:0007669"/>
    <property type="project" value="TreeGrafter"/>
</dbReference>
<dbReference type="PROSITE" id="PS51450">
    <property type="entry name" value="LRR"/>
    <property type="match status" value="2"/>
</dbReference>
<dbReference type="SMART" id="SM00013">
    <property type="entry name" value="LRRNT"/>
    <property type="match status" value="1"/>
</dbReference>
<evidence type="ECO:0000256" key="5">
    <source>
        <dbReference type="SAM" id="SignalP"/>
    </source>
</evidence>
<proteinExistence type="predicted"/>
<keyword evidence="7" id="KW-1185">Reference proteome</keyword>
<protein>
    <submittedName>
        <fullName evidence="8">Lumican</fullName>
    </submittedName>
</protein>
<dbReference type="AlphaFoldDB" id="A0A6P7IKF5"/>
<evidence type="ECO:0000256" key="3">
    <source>
        <dbReference type="ARBA" id="ARBA00022737"/>
    </source>
</evidence>
<dbReference type="InterPro" id="IPR001611">
    <property type="entry name" value="Leu-rich_rpt"/>
</dbReference>
<dbReference type="GeneID" id="114435320"/>
<dbReference type="InterPro" id="IPR050333">
    <property type="entry name" value="SLRP"/>
</dbReference>
<accession>A0A6P7IKF5</accession>
<dbReference type="SMART" id="SM00369">
    <property type="entry name" value="LRR_TYP"/>
    <property type="match status" value="8"/>
</dbReference>
<keyword evidence="3" id="KW-0677">Repeat</keyword>
<dbReference type="OrthoDB" id="676979at2759"/>
<dbReference type="Gene3D" id="3.80.10.10">
    <property type="entry name" value="Ribonuclease Inhibitor"/>
    <property type="match status" value="3"/>
</dbReference>
<keyword evidence="1" id="KW-0433">Leucine-rich repeat</keyword>
<feature type="signal peptide" evidence="5">
    <location>
        <begin position="1"/>
        <end position="20"/>
    </location>
</feature>
<keyword evidence="2 5" id="KW-0732">Signal</keyword>
<evidence type="ECO:0000256" key="4">
    <source>
        <dbReference type="ARBA" id="ARBA00023180"/>
    </source>
</evidence>
<dbReference type="PANTHER" id="PTHR45712">
    <property type="entry name" value="AGAP008170-PA"/>
    <property type="match status" value="1"/>
</dbReference>
<evidence type="ECO:0000256" key="1">
    <source>
        <dbReference type="ARBA" id="ARBA00022614"/>
    </source>
</evidence>
<feature type="chain" id="PRO_5027866624" evidence="5">
    <location>
        <begin position="21"/>
        <end position="366"/>
    </location>
</feature>